<dbReference type="InterPro" id="IPR000600">
    <property type="entry name" value="ROK"/>
</dbReference>
<dbReference type="CDD" id="cd23763">
    <property type="entry name" value="ASKHA_ATPase_ROK"/>
    <property type="match status" value="1"/>
</dbReference>
<dbReference type="KEGG" id="phe:Phep_1042"/>
<gene>
    <name evidence="2" type="ordered locus">Phep_1042</name>
</gene>
<sequence length="289" mass="31475">MTLNSFLPFIGVDIGGSHITAAHIDSSTYHVVEDSLVRQRVAPKESAEIILNSWVEGILPLVNGFPAGQIKIGIAMPGPFDYQSGIALFKGVQKYDALYGIDIGEALSRHLNLPLENIIFINDAEAFLRGELAAGAASDVKKAIGITLGTGLGSASNCKGAPKDVNRAALPFLEQNAEEYISTRWFLKRYHELTGADVKNVEELLNVAAPAIKNQIFDEFATNLGSFINDFIADEDPEVLVIGGNIARTWAHFMPKLEQLVVNKKVKIRQTEMWENAALVGAACIWVNK</sequence>
<dbReference type="InterPro" id="IPR043129">
    <property type="entry name" value="ATPase_NBD"/>
</dbReference>
<dbReference type="OrthoDB" id="49666at2"/>
<dbReference type="AlphaFoldDB" id="C6Y3I3"/>
<name>C6Y3I3_PEDHD</name>
<dbReference type="eggNOG" id="COG1940">
    <property type="taxonomic scope" value="Bacteria"/>
</dbReference>
<dbReference type="Proteomes" id="UP000000852">
    <property type="component" value="Chromosome"/>
</dbReference>
<keyword evidence="3" id="KW-1185">Reference proteome</keyword>
<dbReference type="STRING" id="485917.Phep_1042"/>
<protein>
    <submittedName>
        <fullName evidence="2">ROK family protein</fullName>
    </submittedName>
</protein>
<evidence type="ECO:0000256" key="1">
    <source>
        <dbReference type="ARBA" id="ARBA00006479"/>
    </source>
</evidence>
<evidence type="ECO:0000313" key="2">
    <source>
        <dbReference type="EMBL" id="ACU03262.1"/>
    </source>
</evidence>
<dbReference type="HOGENOM" id="CLU_036604_2_0_10"/>
<dbReference type="Gene3D" id="3.30.420.40">
    <property type="match status" value="2"/>
</dbReference>
<comment type="similarity">
    <text evidence="1">Belongs to the ROK (NagC/XylR) family.</text>
</comment>
<proteinExistence type="inferred from homology"/>
<organism evidence="2 3">
    <name type="scientific">Pedobacter heparinus (strain ATCC 13125 / DSM 2366 / CIP 104194 / JCM 7457 / NBRC 12017 / NCIMB 9290 / NRRL B-14731 / HIM 762-3)</name>
    <dbReference type="NCBI Taxonomy" id="485917"/>
    <lineage>
        <taxon>Bacteria</taxon>
        <taxon>Pseudomonadati</taxon>
        <taxon>Bacteroidota</taxon>
        <taxon>Sphingobacteriia</taxon>
        <taxon>Sphingobacteriales</taxon>
        <taxon>Sphingobacteriaceae</taxon>
        <taxon>Pedobacter</taxon>
    </lineage>
</organism>
<reference evidence="2 3" key="1">
    <citation type="journal article" date="2009" name="Stand. Genomic Sci.">
        <title>Complete genome sequence of Pedobacter heparinus type strain (HIM 762-3).</title>
        <authorList>
            <person name="Han C."/>
            <person name="Spring S."/>
            <person name="Lapidus A."/>
            <person name="Del Rio T.G."/>
            <person name="Tice H."/>
            <person name="Copeland A."/>
            <person name="Cheng J.F."/>
            <person name="Lucas S."/>
            <person name="Chen F."/>
            <person name="Nolan M."/>
            <person name="Bruce D."/>
            <person name="Goodwin L."/>
            <person name="Pitluck S."/>
            <person name="Ivanova N."/>
            <person name="Mavromatis K."/>
            <person name="Mikhailova N."/>
            <person name="Pati A."/>
            <person name="Chen A."/>
            <person name="Palaniappan K."/>
            <person name="Land M."/>
            <person name="Hauser L."/>
            <person name="Chang Y.J."/>
            <person name="Jeffries C.C."/>
            <person name="Saunders E."/>
            <person name="Chertkov O."/>
            <person name="Brettin T."/>
            <person name="Goker M."/>
            <person name="Rohde M."/>
            <person name="Bristow J."/>
            <person name="Eisen J.A."/>
            <person name="Markowitz V."/>
            <person name="Hugenholtz P."/>
            <person name="Kyrpides N.C."/>
            <person name="Klenk H.P."/>
            <person name="Detter J.C."/>
        </authorList>
    </citation>
    <scope>NUCLEOTIDE SEQUENCE [LARGE SCALE GENOMIC DNA]</scope>
    <source>
        <strain evidence="3">ATCC 13125 / DSM 2366 / CIP 104194 / JCM 7457 / NBRC 12017 / NCIMB 9290 / NRRL B-14731 / HIM 762-3</strain>
    </source>
</reference>
<evidence type="ECO:0000313" key="3">
    <source>
        <dbReference type="Proteomes" id="UP000000852"/>
    </source>
</evidence>
<dbReference type="PANTHER" id="PTHR18964:SF149">
    <property type="entry name" value="BIFUNCTIONAL UDP-N-ACETYLGLUCOSAMINE 2-EPIMERASE_N-ACETYLMANNOSAMINE KINASE"/>
    <property type="match status" value="1"/>
</dbReference>
<dbReference type="EMBL" id="CP001681">
    <property type="protein sequence ID" value="ACU03262.1"/>
    <property type="molecule type" value="Genomic_DNA"/>
</dbReference>
<dbReference type="Pfam" id="PF00480">
    <property type="entry name" value="ROK"/>
    <property type="match status" value="1"/>
</dbReference>
<dbReference type="RefSeq" id="WP_012781206.1">
    <property type="nucleotide sequence ID" value="NC_013061.1"/>
</dbReference>
<dbReference type="SUPFAM" id="SSF53067">
    <property type="entry name" value="Actin-like ATPase domain"/>
    <property type="match status" value="1"/>
</dbReference>
<dbReference type="PANTHER" id="PTHR18964">
    <property type="entry name" value="ROK (REPRESSOR, ORF, KINASE) FAMILY"/>
    <property type="match status" value="1"/>
</dbReference>
<accession>C6Y3I3</accession>